<proteinExistence type="predicted"/>
<organism evidence="1 2">
    <name type="scientific">Meloidogyne enterolobii</name>
    <name type="common">Root-knot nematode worm</name>
    <name type="synonym">Meloidogyne mayaguensis</name>
    <dbReference type="NCBI Taxonomy" id="390850"/>
    <lineage>
        <taxon>Eukaryota</taxon>
        <taxon>Metazoa</taxon>
        <taxon>Ecdysozoa</taxon>
        <taxon>Nematoda</taxon>
        <taxon>Chromadorea</taxon>
        <taxon>Rhabditida</taxon>
        <taxon>Tylenchina</taxon>
        <taxon>Tylenchomorpha</taxon>
        <taxon>Tylenchoidea</taxon>
        <taxon>Meloidogynidae</taxon>
        <taxon>Meloidogyninae</taxon>
        <taxon>Meloidogyne</taxon>
    </lineage>
</organism>
<reference evidence="1" key="1">
    <citation type="submission" date="2023-11" db="EMBL/GenBank/DDBJ databases">
        <authorList>
            <person name="Poullet M."/>
        </authorList>
    </citation>
    <scope>NUCLEOTIDE SEQUENCE</scope>
    <source>
        <strain evidence="1">E1834</strain>
    </source>
</reference>
<dbReference type="EMBL" id="CAVMJV010000001">
    <property type="protein sequence ID" value="CAK5011026.1"/>
    <property type="molecule type" value="Genomic_DNA"/>
</dbReference>
<accession>A0ACB0XPE6</accession>
<gene>
    <name evidence="1" type="ORF">MENTE1834_LOCUS1784</name>
</gene>
<evidence type="ECO:0000313" key="1">
    <source>
        <dbReference type="EMBL" id="CAK5011026.1"/>
    </source>
</evidence>
<comment type="caution">
    <text evidence="1">The sequence shown here is derived from an EMBL/GenBank/DDBJ whole genome shotgun (WGS) entry which is preliminary data.</text>
</comment>
<dbReference type="Proteomes" id="UP001497535">
    <property type="component" value="Unassembled WGS sequence"/>
</dbReference>
<protein>
    <submittedName>
        <fullName evidence="1">Uncharacterized protein</fullName>
    </submittedName>
</protein>
<name>A0ACB0XPE6_MELEN</name>
<evidence type="ECO:0000313" key="2">
    <source>
        <dbReference type="Proteomes" id="UP001497535"/>
    </source>
</evidence>
<sequence length="70" mass="8250">MVQRLLETNDPQMEKLATDLFVRFSGIEEDSPSYHRQYDFFISKFSSMCHANRGDYVRSQRFNGLRGLRG</sequence>
<keyword evidence="2" id="KW-1185">Reference proteome</keyword>